<reference evidence="1 2" key="1">
    <citation type="submission" date="2016-10" db="EMBL/GenBank/DDBJ databases">
        <authorList>
            <person name="Varghese N."/>
            <person name="Submissions S."/>
        </authorList>
    </citation>
    <scope>NUCLEOTIDE SEQUENCE [LARGE SCALE GENOMIC DNA]</scope>
    <source>
        <strain evidence="1 2">CIP 109853</strain>
    </source>
</reference>
<organism evidence="1 2">
    <name type="scientific">Pseudomonas cuatrocienegasensis</name>
    <dbReference type="NCBI Taxonomy" id="543360"/>
    <lineage>
        <taxon>Bacteria</taxon>
        <taxon>Pseudomonadati</taxon>
        <taxon>Pseudomonadota</taxon>
        <taxon>Gammaproteobacteria</taxon>
        <taxon>Pseudomonadales</taxon>
        <taxon>Pseudomonadaceae</taxon>
        <taxon>Pseudomonas</taxon>
    </lineage>
</organism>
<keyword evidence="2" id="KW-1185">Reference proteome</keyword>
<protein>
    <submittedName>
        <fullName evidence="1">Uncharacterized protein</fullName>
    </submittedName>
</protein>
<gene>
    <name evidence="1" type="ORF">SAMN05216600_11869</name>
</gene>
<comment type="caution">
    <text evidence="1">The sequence shown here is derived from an EMBL/GenBank/DDBJ whole genome shotgun (WGS) entry which is preliminary data.</text>
</comment>
<proteinExistence type="predicted"/>
<dbReference type="Proteomes" id="UP000198512">
    <property type="component" value="Unassembled WGS sequence"/>
</dbReference>
<dbReference type="EMBL" id="FOFP01000018">
    <property type="protein sequence ID" value="SER22805.1"/>
    <property type="molecule type" value="Genomic_DNA"/>
</dbReference>
<name>A0ABY1BN14_9PSED</name>
<dbReference type="RefSeq" id="WP_069520813.1">
    <property type="nucleotide sequence ID" value="NZ_FOFP01000018.1"/>
</dbReference>
<accession>A0ABY1BN14</accession>
<sequence length="60" mass="6812">MSVLIVTERDEQHMSHEALAMGKRAWDVYQNDQLVGVFPSEEEAQAYKTELESSALAQSR</sequence>
<evidence type="ECO:0000313" key="1">
    <source>
        <dbReference type="EMBL" id="SER22805.1"/>
    </source>
</evidence>
<evidence type="ECO:0000313" key="2">
    <source>
        <dbReference type="Proteomes" id="UP000198512"/>
    </source>
</evidence>